<name>J3MHG0_ORYBR</name>
<dbReference type="InterPro" id="IPR016140">
    <property type="entry name" value="Bifunc_inhib/LTP/seed_store"/>
</dbReference>
<reference evidence="5" key="2">
    <citation type="submission" date="2013-04" db="UniProtKB">
        <authorList>
            <consortium name="EnsemblPlants"/>
        </authorList>
    </citation>
    <scope>IDENTIFICATION</scope>
</reference>
<evidence type="ECO:0000313" key="5">
    <source>
        <dbReference type="EnsemblPlants" id="OB06G34540.1"/>
    </source>
</evidence>
<protein>
    <recommendedName>
        <fullName evidence="4">Bifunctional inhibitor/plant lipid transfer protein/seed storage helical domain-containing protein</fullName>
    </recommendedName>
</protein>
<keyword evidence="6" id="KW-1185">Reference proteome</keyword>
<dbReference type="PANTHER" id="PTHR33214:SF43">
    <property type="entry name" value="OS06G0705400 PROTEIN"/>
    <property type="match status" value="1"/>
</dbReference>
<dbReference type="EnsemblPlants" id="OB06G34540.1">
    <property type="protein sequence ID" value="OB06G34540.1"/>
    <property type="gene ID" value="OB06G34540"/>
</dbReference>
<keyword evidence="3" id="KW-0446">Lipid-binding</keyword>
<proteinExistence type="inferred from homology"/>
<dbReference type="InterPro" id="IPR036312">
    <property type="entry name" value="Bifun_inhib/LTP/seed_sf"/>
</dbReference>
<keyword evidence="2" id="KW-0813">Transport</keyword>
<dbReference type="PANTHER" id="PTHR33214">
    <property type="entry name" value="BIFUNCTIONAL INHIBITOR/LIPID-TRANSFER PROTEIN/SEED STORAGE 2S ALBUMIN SUPERFAMILY PROTEIN"/>
    <property type="match status" value="1"/>
</dbReference>
<dbReference type="GO" id="GO:0008289">
    <property type="term" value="F:lipid binding"/>
    <property type="evidence" value="ECO:0007669"/>
    <property type="project" value="UniProtKB-KW"/>
</dbReference>
<dbReference type="SUPFAM" id="SSF47699">
    <property type="entry name" value="Bifunctional inhibitor/lipid-transfer protein/seed storage 2S albumin"/>
    <property type="match status" value="1"/>
</dbReference>
<organism evidence="5">
    <name type="scientific">Oryza brachyantha</name>
    <name type="common">malo sina</name>
    <dbReference type="NCBI Taxonomy" id="4533"/>
    <lineage>
        <taxon>Eukaryota</taxon>
        <taxon>Viridiplantae</taxon>
        <taxon>Streptophyta</taxon>
        <taxon>Embryophyta</taxon>
        <taxon>Tracheophyta</taxon>
        <taxon>Spermatophyta</taxon>
        <taxon>Magnoliopsida</taxon>
        <taxon>Liliopsida</taxon>
        <taxon>Poales</taxon>
        <taxon>Poaceae</taxon>
        <taxon>BOP clade</taxon>
        <taxon>Oryzoideae</taxon>
        <taxon>Oryzeae</taxon>
        <taxon>Oryzinae</taxon>
        <taxon>Oryza</taxon>
    </lineage>
</organism>
<evidence type="ECO:0000256" key="1">
    <source>
        <dbReference type="ARBA" id="ARBA00009707"/>
    </source>
</evidence>
<feature type="domain" description="Bifunctional inhibitor/plant lipid transfer protein/seed storage helical" evidence="4">
    <location>
        <begin position="5"/>
        <end position="50"/>
    </location>
</feature>
<dbReference type="AlphaFoldDB" id="J3MHG0"/>
<evidence type="ECO:0000313" key="6">
    <source>
        <dbReference type="Proteomes" id="UP000006038"/>
    </source>
</evidence>
<dbReference type="GO" id="GO:0006869">
    <property type="term" value="P:lipid transport"/>
    <property type="evidence" value="ECO:0007669"/>
    <property type="project" value="InterPro"/>
</dbReference>
<sequence length="52" mass="5682">MLGMAPTQGCCVQLRAQQPCLCQYARDPSYSSYVTSPSAQRAVRACNVRPNC</sequence>
<dbReference type="Gramene" id="OB06G34540.1">
    <property type="protein sequence ID" value="OB06G34540.1"/>
    <property type="gene ID" value="OB06G34540"/>
</dbReference>
<evidence type="ECO:0000259" key="4">
    <source>
        <dbReference type="Pfam" id="PF00234"/>
    </source>
</evidence>
<dbReference type="Pfam" id="PF00234">
    <property type="entry name" value="Tryp_alpha_amyl"/>
    <property type="match status" value="1"/>
</dbReference>
<dbReference type="HOGENOM" id="CLU_158223_3_0_1"/>
<dbReference type="Proteomes" id="UP000006038">
    <property type="component" value="Chromosome 6"/>
</dbReference>
<evidence type="ECO:0000256" key="2">
    <source>
        <dbReference type="ARBA" id="ARBA00022448"/>
    </source>
</evidence>
<reference evidence="5" key="1">
    <citation type="journal article" date="2013" name="Nat. Commun.">
        <title>Whole-genome sequencing of Oryza brachyantha reveals mechanisms underlying Oryza genome evolution.</title>
        <authorList>
            <person name="Chen J."/>
            <person name="Huang Q."/>
            <person name="Gao D."/>
            <person name="Wang J."/>
            <person name="Lang Y."/>
            <person name="Liu T."/>
            <person name="Li B."/>
            <person name="Bai Z."/>
            <person name="Luis Goicoechea J."/>
            <person name="Liang C."/>
            <person name="Chen C."/>
            <person name="Zhang W."/>
            <person name="Sun S."/>
            <person name="Liao Y."/>
            <person name="Zhang X."/>
            <person name="Yang L."/>
            <person name="Song C."/>
            <person name="Wang M."/>
            <person name="Shi J."/>
            <person name="Liu G."/>
            <person name="Liu J."/>
            <person name="Zhou H."/>
            <person name="Zhou W."/>
            <person name="Yu Q."/>
            <person name="An N."/>
            <person name="Chen Y."/>
            <person name="Cai Q."/>
            <person name="Wang B."/>
            <person name="Liu B."/>
            <person name="Min J."/>
            <person name="Huang Y."/>
            <person name="Wu H."/>
            <person name="Li Z."/>
            <person name="Zhang Y."/>
            <person name="Yin Y."/>
            <person name="Song W."/>
            <person name="Jiang J."/>
            <person name="Jackson S.A."/>
            <person name="Wing R.A."/>
            <person name="Wang J."/>
            <person name="Chen M."/>
        </authorList>
    </citation>
    <scope>NUCLEOTIDE SEQUENCE [LARGE SCALE GENOMIC DNA]</scope>
    <source>
        <strain evidence="5">cv. IRGC 101232</strain>
    </source>
</reference>
<dbReference type="Gene3D" id="1.10.110.10">
    <property type="entry name" value="Plant lipid-transfer and hydrophobic proteins"/>
    <property type="match status" value="1"/>
</dbReference>
<dbReference type="InterPro" id="IPR033872">
    <property type="entry name" value="nsLTP2"/>
</dbReference>
<comment type="similarity">
    <text evidence="1">Belongs to the plant LTP family. B11E subfamily.</text>
</comment>
<accession>J3MHG0</accession>
<evidence type="ECO:0000256" key="3">
    <source>
        <dbReference type="ARBA" id="ARBA00023121"/>
    </source>
</evidence>